<evidence type="ECO:0000313" key="9">
    <source>
        <dbReference type="Proteomes" id="UP000085678"/>
    </source>
</evidence>
<dbReference type="GO" id="GO:0006826">
    <property type="term" value="P:iron ion transport"/>
    <property type="evidence" value="ECO:0007669"/>
    <property type="project" value="TreeGrafter"/>
</dbReference>
<feature type="chain" id="PRO_5010328061" evidence="5">
    <location>
        <begin position="27"/>
        <end position="686"/>
    </location>
</feature>
<dbReference type="FunFam" id="2.60.40.420:FF:000031">
    <property type="entry name" value="Laccase-2 isoform A"/>
    <property type="match status" value="1"/>
</dbReference>
<dbReference type="GeneID" id="106158394"/>
<evidence type="ECO:0000256" key="1">
    <source>
        <dbReference type="ARBA" id="ARBA00010609"/>
    </source>
</evidence>
<dbReference type="CDD" id="cd13884">
    <property type="entry name" value="CuRO_2_tcLCC_insect_like"/>
    <property type="match status" value="1"/>
</dbReference>
<evidence type="ECO:0000256" key="3">
    <source>
        <dbReference type="ARBA" id="ARBA00023002"/>
    </source>
</evidence>
<comment type="similarity">
    <text evidence="1">Belongs to the multicopper oxidase family.</text>
</comment>
<dbReference type="Pfam" id="PF07731">
    <property type="entry name" value="Cu-oxidase_2"/>
    <property type="match status" value="1"/>
</dbReference>
<keyword evidence="4" id="KW-0186">Copper</keyword>
<dbReference type="InterPro" id="IPR045087">
    <property type="entry name" value="Cu-oxidase_fam"/>
</dbReference>
<keyword evidence="2" id="KW-0479">Metal-binding</keyword>
<organism evidence="9 10">
    <name type="scientific">Lingula anatina</name>
    <name type="common">Brachiopod</name>
    <name type="synonym">Lingula unguis</name>
    <dbReference type="NCBI Taxonomy" id="7574"/>
    <lineage>
        <taxon>Eukaryota</taxon>
        <taxon>Metazoa</taxon>
        <taxon>Spiralia</taxon>
        <taxon>Lophotrochozoa</taxon>
        <taxon>Brachiopoda</taxon>
        <taxon>Linguliformea</taxon>
        <taxon>Lingulata</taxon>
        <taxon>Lingulida</taxon>
        <taxon>Linguloidea</taxon>
        <taxon>Lingulidae</taxon>
        <taxon>Lingula</taxon>
    </lineage>
</organism>
<dbReference type="KEGG" id="lak:106158394"/>
<dbReference type="InterPro" id="IPR011707">
    <property type="entry name" value="Cu-oxidase-like_N"/>
</dbReference>
<evidence type="ECO:0000259" key="7">
    <source>
        <dbReference type="Pfam" id="PF07731"/>
    </source>
</evidence>
<dbReference type="Pfam" id="PF07732">
    <property type="entry name" value="Cu-oxidase_3"/>
    <property type="match status" value="1"/>
</dbReference>
<dbReference type="InterPro" id="IPR011706">
    <property type="entry name" value="Cu-oxidase_C"/>
</dbReference>
<dbReference type="InterPro" id="IPR008972">
    <property type="entry name" value="Cupredoxin"/>
</dbReference>
<dbReference type="OrthoDB" id="2121828at2759"/>
<dbReference type="GO" id="GO:0005886">
    <property type="term" value="C:plasma membrane"/>
    <property type="evidence" value="ECO:0007669"/>
    <property type="project" value="TreeGrafter"/>
</dbReference>
<keyword evidence="3" id="KW-0560">Oxidoreductase</keyword>
<keyword evidence="9" id="KW-1185">Reference proteome</keyword>
<evidence type="ECO:0000313" key="10">
    <source>
        <dbReference type="RefSeq" id="XP_013389793.1"/>
    </source>
</evidence>
<dbReference type="InParanoid" id="A0A1S3HUU9"/>
<dbReference type="CDD" id="cd13905">
    <property type="entry name" value="CuRO_3_tcLLC2_insect_like"/>
    <property type="match status" value="1"/>
</dbReference>
<dbReference type="RefSeq" id="XP_013389793.1">
    <property type="nucleotide sequence ID" value="XM_013534339.1"/>
</dbReference>
<name>A0A1S3HUU9_LINAN</name>
<evidence type="ECO:0000259" key="8">
    <source>
        <dbReference type="Pfam" id="PF07732"/>
    </source>
</evidence>
<dbReference type="GO" id="GO:0016491">
    <property type="term" value="F:oxidoreductase activity"/>
    <property type="evidence" value="ECO:0007669"/>
    <property type="project" value="UniProtKB-KW"/>
</dbReference>
<feature type="signal peptide" evidence="5">
    <location>
        <begin position="1"/>
        <end position="26"/>
    </location>
</feature>
<dbReference type="AlphaFoldDB" id="A0A1S3HUU9"/>
<reference evidence="10" key="1">
    <citation type="submission" date="2025-08" db="UniProtKB">
        <authorList>
            <consortium name="RefSeq"/>
        </authorList>
    </citation>
    <scope>IDENTIFICATION</scope>
    <source>
        <tissue evidence="10">Gonads</tissue>
    </source>
</reference>
<evidence type="ECO:0000256" key="5">
    <source>
        <dbReference type="SAM" id="SignalP"/>
    </source>
</evidence>
<proteinExistence type="inferred from homology"/>
<evidence type="ECO:0000256" key="2">
    <source>
        <dbReference type="ARBA" id="ARBA00022723"/>
    </source>
</evidence>
<dbReference type="Pfam" id="PF00394">
    <property type="entry name" value="Cu-oxidase"/>
    <property type="match status" value="1"/>
</dbReference>
<accession>A0A1S3HUU9</accession>
<evidence type="ECO:0000259" key="6">
    <source>
        <dbReference type="Pfam" id="PF00394"/>
    </source>
</evidence>
<keyword evidence="5" id="KW-0732">Signal</keyword>
<dbReference type="PANTHER" id="PTHR11709:SF394">
    <property type="entry name" value="FI03373P-RELATED"/>
    <property type="match status" value="1"/>
</dbReference>
<protein>
    <submittedName>
        <fullName evidence="10">Laccase-2 isoform X1</fullName>
    </submittedName>
</protein>
<feature type="domain" description="Plastocyanin-like" evidence="6">
    <location>
        <begin position="202"/>
        <end position="358"/>
    </location>
</feature>
<dbReference type="Proteomes" id="UP000085678">
    <property type="component" value="Unplaced"/>
</dbReference>
<dbReference type="SUPFAM" id="SSF49503">
    <property type="entry name" value="Cupredoxins"/>
    <property type="match status" value="3"/>
</dbReference>
<dbReference type="PANTHER" id="PTHR11709">
    <property type="entry name" value="MULTI-COPPER OXIDASE"/>
    <property type="match status" value="1"/>
</dbReference>
<feature type="domain" description="Plastocyanin-like" evidence="7">
    <location>
        <begin position="480"/>
        <end position="608"/>
    </location>
</feature>
<sequence>MGGEKFTAQRLVFLLVSVIVFSAVQADRHECARVCQRNVHKTCEYNFTVEWYLTLSKACYECPFNLTDCHRPHCIAADGHMRAVVAVNRQIPGPMIEVCEGDTLVVNVKNELEDGESTVIHWHGIHQMGTPYMDGVSMITQCPIPQFTTFRYTFKASPAGTHFYHSHVGSQIADGLYGALIVRKPPEDEPHRTLYDEDLSSHVVQLADWFPEPSNARFIQFVHKEPDFFLPVSLLLNGRSDNYEVKLSSNPNITAKPPLEVFHVTQGNRYRFRFTNAGHMKCQFKVSVDAHNLTVIAADGVDVKPLEVDAFGIKPGERFDVVLHANQSVGNYWLKAAGLVDCGFLAHVALGVIRYDGAADEYPTEDRKANRLGKYLNPTLSEPWNPIATHGPDFDILMDELENFKNENFTDENVDAKYYLGMDFLLNNNPKFNPPIYYPAEELRPPKTHLTPAFDNITFAFPPVPLMTQPDDIDSAWFCNHSTVNTTNCGDDLCKCTHMVEFKLNQVVEMVLINEGKPIPVEHALHLHGAYFRVLGVGKLESSTSVEEIKTLHEEGNLRYKLISPSYRDTVIVPDNGYAIIRFRTDNPGVWLFHCHFNVHLNLGQAMLLKFGDFAEYPSIPANLPRCGSWGGHVYKDATHRDQCPKQPVQECKEPTATGSRSLPPFSLFQLVIFVLQVSWIKAGLL</sequence>
<dbReference type="CDD" id="cd13858">
    <property type="entry name" value="CuRO_1_tcLCC2_insect_like"/>
    <property type="match status" value="1"/>
</dbReference>
<dbReference type="GO" id="GO:0005507">
    <property type="term" value="F:copper ion binding"/>
    <property type="evidence" value="ECO:0007669"/>
    <property type="project" value="InterPro"/>
</dbReference>
<feature type="domain" description="Plastocyanin-like" evidence="8">
    <location>
        <begin position="77"/>
        <end position="185"/>
    </location>
</feature>
<gene>
    <name evidence="10" type="primary">LOC106158394</name>
</gene>
<dbReference type="Gene3D" id="2.60.40.420">
    <property type="entry name" value="Cupredoxins - blue copper proteins"/>
    <property type="match status" value="3"/>
</dbReference>
<evidence type="ECO:0000256" key="4">
    <source>
        <dbReference type="ARBA" id="ARBA00023008"/>
    </source>
</evidence>
<dbReference type="InterPro" id="IPR001117">
    <property type="entry name" value="Cu-oxidase_2nd"/>
</dbReference>
<dbReference type="FunFam" id="2.60.40.420:FF:000045">
    <property type="entry name" value="Laccase 2"/>
    <property type="match status" value="1"/>
</dbReference>